<dbReference type="Proteomes" id="UP001381693">
    <property type="component" value="Unassembled WGS sequence"/>
</dbReference>
<dbReference type="EMBL" id="JAXCGZ010003866">
    <property type="protein sequence ID" value="KAK7082870.1"/>
    <property type="molecule type" value="Genomic_DNA"/>
</dbReference>
<keyword evidence="3" id="KW-0732">Signal</keyword>
<dbReference type="InterPro" id="IPR036465">
    <property type="entry name" value="vWFA_dom_sf"/>
</dbReference>
<feature type="domain" description="Hemicentin/VWA7 galactose-binding" evidence="7">
    <location>
        <begin position="389"/>
        <end position="479"/>
    </location>
</feature>
<evidence type="ECO:0000259" key="9">
    <source>
        <dbReference type="Pfam" id="PF25106"/>
    </source>
</evidence>
<dbReference type="Pfam" id="PF23619">
    <property type="entry name" value="Ig_VWA7"/>
    <property type="match status" value="1"/>
</dbReference>
<dbReference type="Pfam" id="PF25107">
    <property type="entry name" value="VWA7_N"/>
    <property type="match status" value="1"/>
</dbReference>
<reference evidence="11 12" key="1">
    <citation type="submission" date="2023-11" db="EMBL/GenBank/DDBJ databases">
        <title>Halocaridina rubra genome assembly.</title>
        <authorList>
            <person name="Smith C."/>
        </authorList>
    </citation>
    <scope>NUCLEOTIDE SEQUENCE [LARGE SCALE GENOMIC DNA]</scope>
    <source>
        <strain evidence="11">EP-1</strain>
        <tissue evidence="11">Whole</tissue>
    </source>
</reference>
<dbReference type="PANTHER" id="PTHR14905:SF7">
    <property type="entry name" value="VON WILLEBRAND FACTOR A DOMAIN-CONTAINING PROTEIN 7"/>
    <property type="match status" value="1"/>
</dbReference>
<evidence type="ECO:0000256" key="3">
    <source>
        <dbReference type="ARBA" id="ARBA00022729"/>
    </source>
</evidence>
<keyword evidence="6" id="KW-0812">Transmembrane</keyword>
<feature type="compositionally biased region" description="Polar residues" evidence="5">
    <location>
        <begin position="713"/>
        <end position="724"/>
    </location>
</feature>
<dbReference type="InterPro" id="IPR056475">
    <property type="entry name" value="GBD_Hemicentin/VWA7"/>
</dbReference>
<evidence type="ECO:0000256" key="2">
    <source>
        <dbReference type="ARBA" id="ARBA00022525"/>
    </source>
</evidence>
<dbReference type="Pfam" id="PF25106">
    <property type="entry name" value="VWA_4"/>
    <property type="match status" value="1"/>
</dbReference>
<dbReference type="PANTHER" id="PTHR14905">
    <property type="entry name" value="NG37"/>
    <property type="match status" value="1"/>
</dbReference>
<protein>
    <submittedName>
        <fullName evidence="11">von Willebrand factor A</fullName>
    </submittedName>
</protein>
<evidence type="ECO:0000259" key="7">
    <source>
        <dbReference type="Pfam" id="PF23560"/>
    </source>
</evidence>
<dbReference type="SUPFAM" id="SSF53300">
    <property type="entry name" value="vWA-like"/>
    <property type="match status" value="1"/>
</dbReference>
<dbReference type="InterPro" id="IPR056861">
    <property type="entry name" value="HMCN1-like_VWA"/>
</dbReference>
<evidence type="ECO:0000256" key="4">
    <source>
        <dbReference type="ARBA" id="ARBA00023180"/>
    </source>
</evidence>
<keyword evidence="6" id="KW-1133">Transmembrane helix</keyword>
<sequence length="906" mass="99595">MTLEEAYMEYYGSQASPQPFLHAVSNLVDAAASADSGSHYILISGLPGSDFENVARPSEETCSDCPLGENDIASCQNNLLQDVIDKNRRNRILSVVWTGKCSHGGLRDRASDSVGSTRGGINKELPTSCFSPHSHLHQEAAEQAIQATEYYIDLIRGGIGNAMFSRLFSLHPTPAIVLVLDTTDSMDEELETLTHVVGNLLKKHSRASYPPAEYILVPFNDPYFAGQVVRSQTPDEIYSALTQLRAVGGGDEPEYSMSALRLALHYAPSYSHVFLITDASIKDPEVFDSVVAMAQAKKIQVTPVLTMPLTDGGILGRSNLPVNDFSRFFARKKRQLPSFGKYLELAHRSGGQVIETPSDLVEETSKIFEAEQYYRAVLWRGVDIRYTTEIKFPVDSLVSEFEVSISGMVNAAVLTSPTGEGYDLSTYFASGDKQPYTVVVNTPYLIQVRLNMTQRQRDVGEWTLEVDPSGVTSVAIYARTTMDILPVFYRPDSVSAQPSLQKINGQPGKGITTYLDIVVTGVDTARLRSVERAYLRDTEGQELLELNFPISTPRRNTYIPFPIQDLTNNRFSVVVAGKDASGNPFRRESGVVWEMTESLLEFSLGRDVWGYPGDILTIPFTITNTNGDSSNTYFIEANDAKGTPIILSQRRINLGRNETVQLNLETNIPISDQPGATSTIVITATSTKGDTSYALAHMSVMPTDRPRLRKRQSGSGQYNDFTPPTISVSGRSSCRNHLTPETCNYPWTVNLHIQDTYPGLLRVRYTPNSQGDPIFTSGIQDLRVTYASTCCSPTVRVEAWDLATNPASKMIDNGDLSANQLSAGAVSGIVLGTIAALILLILLIVLVEDVLQCVVTVVLLLLVSVLLPSRVIYQRTDFQTPRRRSQKVLTSGGSGKLDFRVILPSL</sequence>
<evidence type="ECO:0000256" key="6">
    <source>
        <dbReference type="SAM" id="Phobius"/>
    </source>
</evidence>
<feature type="region of interest" description="Disordered" evidence="5">
    <location>
        <begin position="705"/>
        <end position="724"/>
    </location>
</feature>
<comment type="subcellular location">
    <subcellularLocation>
        <location evidence="1">Secreted</location>
    </subcellularLocation>
</comment>
<dbReference type="Gene3D" id="3.40.50.410">
    <property type="entry name" value="von Willebrand factor, type A domain"/>
    <property type="match status" value="1"/>
</dbReference>
<keyword evidence="12" id="KW-1185">Reference proteome</keyword>
<dbReference type="InterPro" id="IPR056862">
    <property type="entry name" value="VWA7_N"/>
</dbReference>
<keyword evidence="6" id="KW-0472">Membrane</keyword>
<proteinExistence type="predicted"/>
<feature type="transmembrane region" description="Helical" evidence="6">
    <location>
        <begin position="825"/>
        <end position="847"/>
    </location>
</feature>
<evidence type="ECO:0000256" key="1">
    <source>
        <dbReference type="ARBA" id="ARBA00004613"/>
    </source>
</evidence>
<feature type="domain" description="Hemicentin-1-like von Willebrand factor A" evidence="9">
    <location>
        <begin position="175"/>
        <end position="356"/>
    </location>
</feature>
<feature type="domain" description="VWA7 Ig-like" evidence="8">
    <location>
        <begin position="611"/>
        <end position="702"/>
    </location>
</feature>
<keyword evidence="2" id="KW-0964">Secreted</keyword>
<name>A0AAN9AE00_HALRR</name>
<evidence type="ECO:0000259" key="8">
    <source>
        <dbReference type="Pfam" id="PF23619"/>
    </source>
</evidence>
<dbReference type="InterPro" id="IPR052577">
    <property type="entry name" value="VWA7"/>
</dbReference>
<dbReference type="GO" id="GO:0005576">
    <property type="term" value="C:extracellular region"/>
    <property type="evidence" value="ECO:0007669"/>
    <property type="project" value="UniProtKB-SubCell"/>
</dbReference>
<dbReference type="Pfam" id="PF23560">
    <property type="entry name" value="GBD_Hemicentin"/>
    <property type="match status" value="1"/>
</dbReference>
<keyword evidence="4" id="KW-0325">Glycoprotein</keyword>
<accession>A0AAN9AE00</accession>
<evidence type="ECO:0000313" key="12">
    <source>
        <dbReference type="Proteomes" id="UP001381693"/>
    </source>
</evidence>
<feature type="transmembrane region" description="Helical" evidence="6">
    <location>
        <begin position="854"/>
        <end position="873"/>
    </location>
</feature>
<evidence type="ECO:0000256" key="5">
    <source>
        <dbReference type="SAM" id="MobiDB-lite"/>
    </source>
</evidence>
<evidence type="ECO:0000313" key="11">
    <source>
        <dbReference type="EMBL" id="KAK7082870.1"/>
    </source>
</evidence>
<feature type="domain" description="VWA7 N-terminal" evidence="10">
    <location>
        <begin position="46"/>
        <end position="164"/>
    </location>
</feature>
<dbReference type="GO" id="GO:0032991">
    <property type="term" value="C:protein-containing complex"/>
    <property type="evidence" value="ECO:0007669"/>
    <property type="project" value="UniProtKB-ARBA"/>
</dbReference>
<organism evidence="11 12">
    <name type="scientific">Halocaridina rubra</name>
    <name type="common">Hawaiian red shrimp</name>
    <dbReference type="NCBI Taxonomy" id="373956"/>
    <lineage>
        <taxon>Eukaryota</taxon>
        <taxon>Metazoa</taxon>
        <taxon>Ecdysozoa</taxon>
        <taxon>Arthropoda</taxon>
        <taxon>Crustacea</taxon>
        <taxon>Multicrustacea</taxon>
        <taxon>Malacostraca</taxon>
        <taxon>Eumalacostraca</taxon>
        <taxon>Eucarida</taxon>
        <taxon>Decapoda</taxon>
        <taxon>Pleocyemata</taxon>
        <taxon>Caridea</taxon>
        <taxon>Atyoidea</taxon>
        <taxon>Atyidae</taxon>
        <taxon>Halocaridina</taxon>
    </lineage>
</organism>
<comment type="caution">
    <text evidence="11">The sequence shown here is derived from an EMBL/GenBank/DDBJ whole genome shotgun (WGS) entry which is preliminary data.</text>
</comment>
<evidence type="ECO:0000259" key="10">
    <source>
        <dbReference type="Pfam" id="PF25107"/>
    </source>
</evidence>
<dbReference type="AlphaFoldDB" id="A0AAN9AE00"/>
<gene>
    <name evidence="11" type="primary">VWA7_2</name>
    <name evidence="11" type="ORF">SK128_026658</name>
</gene>
<dbReference type="InterPro" id="IPR057615">
    <property type="entry name" value="Ig_VWA7"/>
</dbReference>